<protein>
    <recommendedName>
        <fullName evidence="2">cyclic-guanylate-specific phosphodiesterase</fullName>
        <ecNumber evidence="2">3.1.4.52</ecNumber>
    </recommendedName>
</protein>
<dbReference type="Pfam" id="PF12792">
    <property type="entry name" value="CSS-motif"/>
    <property type="match status" value="1"/>
</dbReference>
<reference evidence="12" key="2">
    <citation type="submission" date="2020-08" db="EMBL/GenBank/DDBJ databases">
        <authorList>
            <person name="Lai Q."/>
        </authorList>
    </citation>
    <scope>NUCLEOTIDE SEQUENCE</scope>
    <source>
        <strain evidence="12">S27-2</strain>
    </source>
</reference>
<dbReference type="Proteomes" id="UP000601768">
    <property type="component" value="Unassembled WGS sequence"/>
</dbReference>
<dbReference type="InterPro" id="IPR050706">
    <property type="entry name" value="Cyclic-di-GMP_PDE-like"/>
</dbReference>
<dbReference type="Pfam" id="PF00563">
    <property type="entry name" value="EAL"/>
    <property type="match status" value="1"/>
</dbReference>
<evidence type="ECO:0000256" key="1">
    <source>
        <dbReference type="ARBA" id="ARBA00004651"/>
    </source>
</evidence>
<evidence type="ECO:0000259" key="11">
    <source>
        <dbReference type="PROSITE" id="PS50883"/>
    </source>
</evidence>
<dbReference type="EMBL" id="JACNEP010000006">
    <property type="protein sequence ID" value="MBC3766167.1"/>
    <property type="molecule type" value="Genomic_DNA"/>
</dbReference>
<keyword evidence="4" id="KW-0973">c-di-GMP</keyword>
<dbReference type="InterPro" id="IPR024744">
    <property type="entry name" value="CSS-motif_dom"/>
</dbReference>
<dbReference type="InterPro" id="IPR035919">
    <property type="entry name" value="EAL_sf"/>
</dbReference>
<feature type="transmembrane region" description="Helical" evidence="10">
    <location>
        <begin position="210"/>
        <end position="232"/>
    </location>
</feature>
<dbReference type="RefSeq" id="WP_186506638.1">
    <property type="nucleotide sequence ID" value="NZ_JACNEP010000006.1"/>
</dbReference>
<evidence type="ECO:0000256" key="9">
    <source>
        <dbReference type="ARBA" id="ARBA00034290"/>
    </source>
</evidence>
<comment type="caution">
    <text evidence="12">The sequence shown here is derived from an EMBL/GenBank/DDBJ whole genome shotgun (WGS) entry which is preliminary data.</text>
</comment>
<evidence type="ECO:0000313" key="12">
    <source>
        <dbReference type="EMBL" id="MBC3766167.1"/>
    </source>
</evidence>
<dbReference type="EC" id="3.1.4.52" evidence="2"/>
<evidence type="ECO:0000256" key="5">
    <source>
        <dbReference type="ARBA" id="ARBA00022692"/>
    </source>
</evidence>
<evidence type="ECO:0000313" key="13">
    <source>
        <dbReference type="Proteomes" id="UP000601768"/>
    </source>
</evidence>
<keyword evidence="13" id="KW-1185">Reference proteome</keyword>
<keyword evidence="8 10" id="KW-0472">Membrane</keyword>
<dbReference type="InterPro" id="IPR001633">
    <property type="entry name" value="EAL_dom"/>
</dbReference>
<dbReference type="GO" id="GO:0071111">
    <property type="term" value="F:cyclic-guanylate-specific phosphodiesterase activity"/>
    <property type="evidence" value="ECO:0007669"/>
    <property type="project" value="UniProtKB-EC"/>
</dbReference>
<keyword evidence="7 10" id="KW-1133">Transmembrane helix</keyword>
<name>A0A8J6IUT4_9ALTE</name>
<evidence type="ECO:0000256" key="3">
    <source>
        <dbReference type="ARBA" id="ARBA00022475"/>
    </source>
</evidence>
<evidence type="ECO:0000256" key="6">
    <source>
        <dbReference type="ARBA" id="ARBA00022801"/>
    </source>
</evidence>
<dbReference type="GO" id="GO:0005886">
    <property type="term" value="C:plasma membrane"/>
    <property type="evidence" value="ECO:0007669"/>
    <property type="project" value="UniProtKB-SubCell"/>
</dbReference>
<accession>A0A8J6IUT4</accession>
<keyword evidence="5 10" id="KW-0812">Transmembrane</keyword>
<proteinExistence type="predicted"/>
<evidence type="ECO:0000256" key="8">
    <source>
        <dbReference type="ARBA" id="ARBA00023136"/>
    </source>
</evidence>
<dbReference type="SMART" id="SM00052">
    <property type="entry name" value="EAL"/>
    <property type="match status" value="1"/>
</dbReference>
<dbReference type="SUPFAM" id="SSF141868">
    <property type="entry name" value="EAL domain-like"/>
    <property type="match status" value="1"/>
</dbReference>
<dbReference type="Gene3D" id="3.20.20.450">
    <property type="entry name" value="EAL domain"/>
    <property type="match status" value="1"/>
</dbReference>
<organism evidence="12 13">
    <name type="scientific">Neptunicella marina</name>
    <dbReference type="NCBI Taxonomy" id="2125989"/>
    <lineage>
        <taxon>Bacteria</taxon>
        <taxon>Pseudomonadati</taxon>
        <taxon>Pseudomonadota</taxon>
        <taxon>Gammaproteobacteria</taxon>
        <taxon>Alteromonadales</taxon>
        <taxon>Alteromonadaceae</taxon>
        <taxon>Neptunicella</taxon>
    </lineage>
</organism>
<evidence type="ECO:0000256" key="7">
    <source>
        <dbReference type="ARBA" id="ARBA00022989"/>
    </source>
</evidence>
<evidence type="ECO:0000256" key="10">
    <source>
        <dbReference type="SAM" id="Phobius"/>
    </source>
</evidence>
<reference evidence="12" key="1">
    <citation type="journal article" date="2018" name="Int. J. Syst. Evol. Microbiol.">
        <title>Neptunicella marina gen. nov., sp. nov., isolated from surface seawater.</title>
        <authorList>
            <person name="Liu X."/>
            <person name="Lai Q."/>
            <person name="Du Y."/>
            <person name="Zhang X."/>
            <person name="Liu Z."/>
            <person name="Sun F."/>
            <person name="Shao Z."/>
        </authorList>
    </citation>
    <scope>NUCLEOTIDE SEQUENCE</scope>
    <source>
        <strain evidence="12">S27-2</strain>
    </source>
</reference>
<dbReference type="CDD" id="cd01948">
    <property type="entry name" value="EAL"/>
    <property type="match status" value="1"/>
</dbReference>
<dbReference type="PANTHER" id="PTHR33121:SF79">
    <property type="entry name" value="CYCLIC DI-GMP PHOSPHODIESTERASE PDED-RELATED"/>
    <property type="match status" value="1"/>
</dbReference>
<keyword evidence="6" id="KW-0378">Hydrolase</keyword>
<dbReference type="AlphaFoldDB" id="A0A8J6IUT4"/>
<sequence length="508" mass="57047">MSLLLVLHSDNERLEAYQQAVTQTTSEVYSTLSNLFSEINKAQHSICSDAELKLMRQYLWTHSELTDIARLQDKQIICSASWGKLASPIPLPVPTKSWQKSGFYHWRNTKDALQGTLDVNMIANNKILMLVAPNAYSSISPEELGTGFIISTNDGYIPNAFGPIDPEDIIKNSQSSFNRLVHQKCGTTGSGVCITVYNSKPGLLGKDHTFLLVICLISLVLSVLIYITLISLNNHRNSMRKALKRALRRKEIYVVFQPKVQLKTGRVVGMEALARWHHHKFGQVPPDVFVNFAEENGLMPTLTRVVIEKAIGLAGDLLRQSSHLSLNLNLSMADLSDPMLLNFIDFQRQNHEFNAEQLIFEITETSASGFEQIEQSVDRFVSRGYRISLDDFGTGYANLSWLSKIKASEIKVDRSFTHMIGSPHSTHSNTLDAIFTLLDDLKVSTVFEGIETQQQADYVLNHCRDALGQGWHYAKPMSIEQLQQFISQGYVSLDNIRPASSVTIRPMV</sequence>
<gene>
    <name evidence="12" type="ORF">H8B19_09765</name>
</gene>
<keyword evidence="3" id="KW-1003">Cell membrane</keyword>
<evidence type="ECO:0000256" key="4">
    <source>
        <dbReference type="ARBA" id="ARBA00022636"/>
    </source>
</evidence>
<evidence type="ECO:0000256" key="2">
    <source>
        <dbReference type="ARBA" id="ARBA00012282"/>
    </source>
</evidence>
<dbReference type="PANTHER" id="PTHR33121">
    <property type="entry name" value="CYCLIC DI-GMP PHOSPHODIESTERASE PDEF"/>
    <property type="match status" value="1"/>
</dbReference>
<comment type="catalytic activity">
    <reaction evidence="9">
        <text>3',3'-c-di-GMP + H2O = 5'-phosphoguanylyl(3'-&gt;5')guanosine + H(+)</text>
        <dbReference type="Rhea" id="RHEA:24902"/>
        <dbReference type="ChEBI" id="CHEBI:15377"/>
        <dbReference type="ChEBI" id="CHEBI:15378"/>
        <dbReference type="ChEBI" id="CHEBI:58754"/>
        <dbReference type="ChEBI" id="CHEBI:58805"/>
        <dbReference type="EC" id="3.1.4.52"/>
    </reaction>
</comment>
<comment type="subcellular location">
    <subcellularLocation>
        <location evidence="1">Cell membrane</location>
        <topology evidence="1">Multi-pass membrane protein</topology>
    </subcellularLocation>
</comment>
<feature type="domain" description="EAL" evidence="11">
    <location>
        <begin position="236"/>
        <end position="490"/>
    </location>
</feature>
<dbReference type="PROSITE" id="PS50883">
    <property type="entry name" value="EAL"/>
    <property type="match status" value="1"/>
</dbReference>